<dbReference type="AlphaFoldDB" id="A0A7X0HKE9"/>
<dbReference type="PANTHER" id="PTHR30289">
    <property type="entry name" value="UNCHARACTERIZED PROTEIN YBCL-RELATED"/>
    <property type="match status" value="1"/>
</dbReference>
<dbReference type="EMBL" id="JACHEM010000018">
    <property type="protein sequence ID" value="MBB6439145.1"/>
    <property type="molecule type" value="Genomic_DNA"/>
</dbReference>
<organism evidence="3 4">
    <name type="scientific">Streptomyces candidus</name>
    <dbReference type="NCBI Taxonomy" id="67283"/>
    <lineage>
        <taxon>Bacteria</taxon>
        <taxon>Bacillati</taxon>
        <taxon>Actinomycetota</taxon>
        <taxon>Actinomycetes</taxon>
        <taxon>Kitasatosporales</taxon>
        <taxon>Streptomycetaceae</taxon>
        <taxon>Streptomyces</taxon>
    </lineage>
</organism>
<dbReference type="Pfam" id="PF01161">
    <property type="entry name" value="PBP"/>
    <property type="match status" value="1"/>
</dbReference>
<accession>A0A7X0HKE9</accession>
<keyword evidence="4" id="KW-1185">Reference proteome</keyword>
<dbReference type="InterPro" id="IPR036610">
    <property type="entry name" value="PEBP-like_sf"/>
</dbReference>
<feature type="compositionally biased region" description="Basic and acidic residues" evidence="2">
    <location>
        <begin position="11"/>
        <end position="25"/>
    </location>
</feature>
<comment type="caution">
    <text evidence="3">The sequence shown here is derived from an EMBL/GenBank/DDBJ whole genome shotgun (WGS) entry which is preliminary data.</text>
</comment>
<dbReference type="Gene3D" id="3.90.280.10">
    <property type="entry name" value="PEBP-like"/>
    <property type="match status" value="1"/>
</dbReference>
<evidence type="ECO:0000256" key="1">
    <source>
        <dbReference type="ARBA" id="ARBA00007120"/>
    </source>
</evidence>
<name>A0A7X0HKE9_9ACTN</name>
<evidence type="ECO:0000313" key="4">
    <source>
        <dbReference type="Proteomes" id="UP000540423"/>
    </source>
</evidence>
<dbReference type="SUPFAM" id="SSF49777">
    <property type="entry name" value="PEBP-like"/>
    <property type="match status" value="1"/>
</dbReference>
<reference evidence="3 4" key="1">
    <citation type="submission" date="2020-08" db="EMBL/GenBank/DDBJ databases">
        <title>Genomic Encyclopedia of Type Strains, Phase IV (KMG-IV): sequencing the most valuable type-strain genomes for metagenomic binning, comparative biology and taxonomic classification.</title>
        <authorList>
            <person name="Goeker M."/>
        </authorList>
    </citation>
    <scope>NUCLEOTIDE SEQUENCE [LARGE SCALE GENOMIC DNA]</scope>
    <source>
        <strain evidence="3 4">DSM 40141</strain>
    </source>
</reference>
<dbReference type="NCBIfam" id="TIGR00481">
    <property type="entry name" value="YbhB/YbcL family Raf kinase inhibitor-like protein"/>
    <property type="match status" value="1"/>
</dbReference>
<dbReference type="PANTHER" id="PTHR30289:SF1">
    <property type="entry name" value="PEBP (PHOSPHATIDYLETHANOLAMINE-BINDING PROTEIN) FAMILY PROTEIN"/>
    <property type="match status" value="1"/>
</dbReference>
<gene>
    <name evidence="3" type="ORF">HNQ79_005657</name>
</gene>
<evidence type="ECO:0008006" key="5">
    <source>
        <dbReference type="Google" id="ProtNLM"/>
    </source>
</evidence>
<protein>
    <recommendedName>
        <fullName evidence="5">YbhB/YbcL family Raf kinase inhibitor-like protein</fullName>
    </recommendedName>
</protein>
<dbReference type="CDD" id="cd00865">
    <property type="entry name" value="PEBP_bact_arch"/>
    <property type="match status" value="1"/>
</dbReference>
<feature type="region of interest" description="Disordered" evidence="2">
    <location>
        <begin position="1"/>
        <end position="28"/>
    </location>
</feature>
<proteinExistence type="inferred from homology"/>
<dbReference type="Proteomes" id="UP000540423">
    <property type="component" value="Unassembled WGS sequence"/>
</dbReference>
<dbReference type="RefSeq" id="WP_185035636.1">
    <property type="nucleotide sequence ID" value="NZ_BNBN01000016.1"/>
</dbReference>
<dbReference type="InterPro" id="IPR005247">
    <property type="entry name" value="YbhB_YbcL/LppC-like"/>
</dbReference>
<comment type="similarity">
    <text evidence="1">Belongs to the UPF0098 family.</text>
</comment>
<evidence type="ECO:0000313" key="3">
    <source>
        <dbReference type="EMBL" id="MBB6439145.1"/>
    </source>
</evidence>
<evidence type="ECO:0000256" key="2">
    <source>
        <dbReference type="SAM" id="MobiDB-lite"/>
    </source>
</evidence>
<sequence>MSEQEGVDVSESAKVERAPLPHDFHPPVPSFEVLSEDVAEGAELKDAQVYAGGNTSPQLRWEGFPAETKSFAVTCFDPDAPTGSGFWHWSVFDIPASVTELPAGAGSGEFEGLPQGALQARNDYGTKDFGGAAPPAGERHRYVFTVYAVDVESLGIDADTPPAAVGFNLRFHTLGRAQLVAEYEAPAEG</sequence>
<dbReference type="InterPro" id="IPR008914">
    <property type="entry name" value="PEBP"/>
</dbReference>